<dbReference type="OrthoDB" id="1680906at2"/>
<evidence type="ECO:0008006" key="3">
    <source>
        <dbReference type="Google" id="ProtNLM"/>
    </source>
</evidence>
<dbReference type="SUPFAM" id="SSF50814">
    <property type="entry name" value="Lipocalins"/>
    <property type="match status" value="1"/>
</dbReference>
<dbReference type="Pfam" id="PF09148">
    <property type="entry name" value="DUF1934"/>
    <property type="match status" value="1"/>
</dbReference>
<evidence type="ECO:0000313" key="2">
    <source>
        <dbReference type="Proteomes" id="UP000019426"/>
    </source>
</evidence>
<name>W6RXR4_9CLOT</name>
<protein>
    <recommendedName>
        <fullName evidence="3">Calycin-like domain-containing protein</fullName>
    </recommendedName>
</protein>
<dbReference type="InterPro" id="IPR012674">
    <property type="entry name" value="Calycin"/>
</dbReference>
<dbReference type="STRING" id="1216932.CM240_2304"/>
<organism evidence="1 2">
    <name type="scientific">Clostridium bornimense</name>
    <dbReference type="NCBI Taxonomy" id="1216932"/>
    <lineage>
        <taxon>Bacteria</taxon>
        <taxon>Bacillati</taxon>
        <taxon>Bacillota</taxon>
        <taxon>Clostridia</taxon>
        <taxon>Eubacteriales</taxon>
        <taxon>Clostridiaceae</taxon>
        <taxon>Clostridium</taxon>
    </lineage>
</organism>
<gene>
    <name evidence="1" type="ORF">CM240_2304</name>
</gene>
<sequence length="145" mass="16186">MRALIEVESKQNIDEEGIKVITPGNFYEEDGVFYAVYEETEISGMEGTITTIKIEGNKVFLNRKGSLNSEMIFEEGKSTYVLYETPYGTLDMKITTDSITGEIKESGGELALEYILEFPGQAPIKTNLKISISFQDADVMTESVE</sequence>
<dbReference type="PATRIC" id="fig|1216932.3.peg.2282"/>
<evidence type="ECO:0000313" key="1">
    <source>
        <dbReference type="EMBL" id="CDM69441.1"/>
    </source>
</evidence>
<dbReference type="EMBL" id="HG917868">
    <property type="protein sequence ID" value="CDM69441.1"/>
    <property type="molecule type" value="Genomic_DNA"/>
</dbReference>
<dbReference type="Gene3D" id="2.40.128.20">
    <property type="match status" value="1"/>
</dbReference>
<dbReference type="InterPro" id="IPR015231">
    <property type="entry name" value="DUF1934"/>
</dbReference>
<accession>W6RXR4</accession>
<dbReference type="eggNOG" id="COG4506">
    <property type="taxonomic scope" value="Bacteria"/>
</dbReference>
<proteinExistence type="predicted"/>
<dbReference type="HOGENOM" id="CLU_120388_0_0_9"/>
<dbReference type="KEGG" id="clt:CM240_2304"/>
<reference evidence="1 2" key="1">
    <citation type="submission" date="2013-11" db="EMBL/GenBank/DDBJ databases">
        <title>Complete genome sequence of Clostridum sp. M2/40.</title>
        <authorList>
            <person name="Wibberg D."/>
            <person name="Puehler A."/>
            <person name="Schlueter A."/>
        </authorList>
    </citation>
    <scope>NUCLEOTIDE SEQUENCE [LARGE SCALE GENOMIC DNA]</scope>
    <source>
        <strain evidence="2">M2/40</strain>
    </source>
</reference>
<keyword evidence="2" id="KW-1185">Reference proteome</keyword>
<dbReference type="Proteomes" id="UP000019426">
    <property type="component" value="Chromosome M2/40_rep1"/>
</dbReference>
<dbReference type="RefSeq" id="WP_044039257.1">
    <property type="nucleotide sequence ID" value="NZ_HG917868.1"/>
</dbReference>
<dbReference type="AlphaFoldDB" id="W6RXR4"/>